<dbReference type="HOGENOM" id="CLU_2389670_0_0_1"/>
<evidence type="ECO:0000313" key="1">
    <source>
        <dbReference type="EnsemblPlants" id="OBART06G06530.1"/>
    </source>
</evidence>
<reference evidence="1" key="1">
    <citation type="journal article" date="2009" name="Rice">
        <title>De Novo Next Generation Sequencing of Plant Genomes.</title>
        <authorList>
            <person name="Rounsley S."/>
            <person name="Marri P.R."/>
            <person name="Yu Y."/>
            <person name="He R."/>
            <person name="Sisneros N."/>
            <person name="Goicoechea J.L."/>
            <person name="Lee S.J."/>
            <person name="Angelova A."/>
            <person name="Kudrna D."/>
            <person name="Luo M."/>
            <person name="Affourtit J."/>
            <person name="Desany B."/>
            <person name="Knight J."/>
            <person name="Niazi F."/>
            <person name="Egholm M."/>
            <person name="Wing R.A."/>
        </authorList>
    </citation>
    <scope>NUCLEOTIDE SEQUENCE [LARGE SCALE GENOMIC DNA]</scope>
    <source>
        <strain evidence="1">cv. IRGC 105608</strain>
    </source>
</reference>
<keyword evidence="2" id="KW-1185">Reference proteome</keyword>
<name>A0A0D3GDY0_9ORYZ</name>
<reference evidence="1" key="2">
    <citation type="submission" date="2015-03" db="UniProtKB">
        <authorList>
            <consortium name="EnsemblPlants"/>
        </authorList>
    </citation>
    <scope>IDENTIFICATION</scope>
</reference>
<protein>
    <submittedName>
        <fullName evidence="1">Uncharacterized protein</fullName>
    </submittedName>
</protein>
<dbReference type="AlphaFoldDB" id="A0A0D3GDY0"/>
<dbReference type="Proteomes" id="UP000026960">
    <property type="component" value="Chromosome 6"/>
</dbReference>
<dbReference type="EnsemblPlants" id="OBART06G06530.1">
    <property type="protein sequence ID" value="OBART06G06530.1"/>
    <property type="gene ID" value="OBART06G06530"/>
</dbReference>
<accession>A0A0D3GDY0</accession>
<evidence type="ECO:0000313" key="2">
    <source>
        <dbReference type="Proteomes" id="UP000026960"/>
    </source>
</evidence>
<proteinExistence type="predicted"/>
<dbReference type="Gramene" id="OBART06G06530.1">
    <property type="protein sequence ID" value="OBART06G06530.1"/>
    <property type="gene ID" value="OBART06G06530"/>
</dbReference>
<sequence>MGFNRSLIHQKFDTIRGKYYWASNKRTIRGRYYWASNKWGRKYHMVKWSNLAFPKDFGVYLCFWLECDSQENFDEFYLFIDNMSCADMSVFFPL</sequence>
<dbReference type="PaxDb" id="65489-OBART06G06530.1"/>
<organism evidence="1">
    <name type="scientific">Oryza barthii</name>
    <dbReference type="NCBI Taxonomy" id="65489"/>
    <lineage>
        <taxon>Eukaryota</taxon>
        <taxon>Viridiplantae</taxon>
        <taxon>Streptophyta</taxon>
        <taxon>Embryophyta</taxon>
        <taxon>Tracheophyta</taxon>
        <taxon>Spermatophyta</taxon>
        <taxon>Magnoliopsida</taxon>
        <taxon>Liliopsida</taxon>
        <taxon>Poales</taxon>
        <taxon>Poaceae</taxon>
        <taxon>BOP clade</taxon>
        <taxon>Oryzoideae</taxon>
        <taxon>Oryzeae</taxon>
        <taxon>Oryzinae</taxon>
        <taxon>Oryza</taxon>
    </lineage>
</organism>